<proteinExistence type="predicted"/>
<dbReference type="SMART" id="SM00966">
    <property type="entry name" value="SpoVT_AbrB"/>
    <property type="match status" value="1"/>
</dbReference>
<evidence type="ECO:0000259" key="3">
    <source>
        <dbReference type="PROSITE" id="PS51740"/>
    </source>
</evidence>
<accession>A0ABV6G2A3</accession>
<dbReference type="InterPro" id="IPR037914">
    <property type="entry name" value="SpoVT-AbrB_sf"/>
</dbReference>
<gene>
    <name evidence="4" type="ORF">ACFFHW_06770</name>
</gene>
<feature type="domain" description="SpoVT-AbrB" evidence="3">
    <location>
        <begin position="4"/>
        <end position="49"/>
    </location>
</feature>
<organism evidence="4 5">
    <name type="scientific">Kushneria aurantia</name>
    <dbReference type="NCBI Taxonomy" id="504092"/>
    <lineage>
        <taxon>Bacteria</taxon>
        <taxon>Pseudomonadati</taxon>
        <taxon>Pseudomonadota</taxon>
        <taxon>Gammaproteobacteria</taxon>
        <taxon>Oceanospirillales</taxon>
        <taxon>Halomonadaceae</taxon>
        <taxon>Kushneria</taxon>
    </lineage>
</organism>
<dbReference type="SUPFAM" id="SSF89447">
    <property type="entry name" value="AbrB/MazE/MraZ-like"/>
    <property type="match status" value="1"/>
</dbReference>
<name>A0ABV6G2A3_9GAMM</name>
<dbReference type="PROSITE" id="PS51740">
    <property type="entry name" value="SPOVT_ABRB"/>
    <property type="match status" value="1"/>
</dbReference>
<dbReference type="EMBL" id="JBHLVX010000022">
    <property type="protein sequence ID" value="MFC0267700.1"/>
    <property type="molecule type" value="Genomic_DNA"/>
</dbReference>
<keyword evidence="1" id="KW-0238">DNA-binding</keyword>
<dbReference type="InterPro" id="IPR007159">
    <property type="entry name" value="SpoVT-AbrB_dom"/>
</dbReference>
<evidence type="ECO:0000256" key="1">
    <source>
        <dbReference type="PROSITE-ProRule" id="PRU01076"/>
    </source>
</evidence>
<evidence type="ECO:0000256" key="2">
    <source>
        <dbReference type="SAM" id="MobiDB-lite"/>
    </source>
</evidence>
<dbReference type="RefSeq" id="WP_019950464.1">
    <property type="nucleotide sequence ID" value="NZ_JBHLVX010000022.1"/>
</dbReference>
<dbReference type="Proteomes" id="UP001589814">
    <property type="component" value="Unassembled WGS sequence"/>
</dbReference>
<reference evidence="4 5" key="1">
    <citation type="submission" date="2024-09" db="EMBL/GenBank/DDBJ databases">
        <authorList>
            <person name="Sun Q."/>
            <person name="Mori K."/>
        </authorList>
    </citation>
    <scope>NUCLEOTIDE SEQUENCE [LARGE SCALE GENOMIC DNA]</scope>
    <source>
        <strain evidence="4 5">CCM 7415</strain>
    </source>
</reference>
<feature type="region of interest" description="Disordered" evidence="2">
    <location>
        <begin position="64"/>
        <end position="83"/>
    </location>
</feature>
<evidence type="ECO:0000313" key="5">
    <source>
        <dbReference type="Proteomes" id="UP001589814"/>
    </source>
</evidence>
<keyword evidence="5" id="KW-1185">Reference proteome</keyword>
<dbReference type="Gene3D" id="2.10.260.10">
    <property type="match status" value="1"/>
</dbReference>
<comment type="caution">
    <text evidence="4">The sequence shown here is derived from an EMBL/GenBank/DDBJ whole genome shotgun (WGS) entry which is preliminary data.</text>
</comment>
<sequence>MSMTRLRRVGGSVMLSVSPALLRQMNLDAGGSVEMTVDQGRLIVEPARPRYSLEELLAECGASARADDEQQWLDDQPVGREEL</sequence>
<evidence type="ECO:0000313" key="4">
    <source>
        <dbReference type="EMBL" id="MFC0267700.1"/>
    </source>
</evidence>
<protein>
    <submittedName>
        <fullName evidence="4">Antitoxin</fullName>
    </submittedName>
</protein>